<feature type="transmembrane region" description="Helical" evidence="1">
    <location>
        <begin position="238"/>
        <end position="256"/>
    </location>
</feature>
<dbReference type="AlphaFoldDB" id="H2CAB3"/>
<keyword evidence="1" id="KW-1133">Transmembrane helix</keyword>
<protein>
    <recommendedName>
        <fullName evidence="2">Rhodanese domain-containing protein</fullName>
    </recommendedName>
</protein>
<sequence length="429" mass="48528">MRRIIAMIILSIPFAMGIGIVYMIASQWKASTPIDYSRLSDQPDVKFALDRLIKGDFADYAPPATRAAENFDRANEQIRGILLNASEYTLIEYGSVTQHSNNRNTTQVNLAFQARLSSGSFALIRMALLKNDNEPLLISALQAQPIADEWFKLYNVSALPFTWKHGMLLGFMVLSLGIVAWSAYLLLFKSPQKNLILWSIAIIIGLSKLTLNWNDESWNLQLINIALLPGGFVRMGNLGIYVLSAHIPVFGIVYIVKHLLSKQRSSQPATQSATPNDDATIDAWIEKLSGFYDDSIPQEVQEEAVAHLSLTIPDDQLWKLLPPHKGKGYWENAARVLVQIGFPRLWIVEEGLVKWLQDMNWPGARRIYDLLMTLPDNEFIAMIEKTLRKADSEDDTVWIYWLKELIEDKGVLARLSEEGRVILERAEDG</sequence>
<feature type="transmembrane region" description="Helical" evidence="1">
    <location>
        <begin position="167"/>
        <end position="188"/>
    </location>
</feature>
<dbReference type="InterPro" id="IPR001763">
    <property type="entry name" value="Rhodanese-like_dom"/>
</dbReference>
<accession>H2CAB3</accession>
<name>H2CAB3_9LEPT</name>
<reference evidence="3 4" key="1">
    <citation type="submission" date="2011-10" db="EMBL/GenBank/DDBJ databases">
        <title>The Improved High-Quality Draft genome of Leptonema illini DSM 21528.</title>
        <authorList>
            <consortium name="US DOE Joint Genome Institute (JGI-PGF)"/>
            <person name="Lucas S."/>
            <person name="Copeland A."/>
            <person name="Lapidus A."/>
            <person name="Glavina del Rio T."/>
            <person name="Dalin E."/>
            <person name="Tice H."/>
            <person name="Bruce D."/>
            <person name="Goodwin L."/>
            <person name="Pitluck S."/>
            <person name="Peters L."/>
            <person name="Mikhailova N."/>
            <person name="Held B."/>
            <person name="Kyrpides N."/>
            <person name="Mavromatis K."/>
            <person name="Ivanova N."/>
            <person name="Markowitz V."/>
            <person name="Cheng J.-F."/>
            <person name="Hugenholtz P."/>
            <person name="Woyke T."/>
            <person name="Wu D."/>
            <person name="Gronow S."/>
            <person name="Wellnitz S."/>
            <person name="Brambilla E.-M."/>
            <person name="Klenk H.-P."/>
            <person name="Eisen J.A."/>
        </authorList>
    </citation>
    <scope>NUCLEOTIDE SEQUENCE [LARGE SCALE GENOMIC DNA]</scope>
    <source>
        <strain evidence="3 4">DSM 21528</strain>
    </source>
</reference>
<keyword evidence="1" id="KW-0812">Transmembrane</keyword>
<evidence type="ECO:0000259" key="2">
    <source>
        <dbReference type="PROSITE" id="PS50206"/>
    </source>
</evidence>
<dbReference type="InterPro" id="IPR038692">
    <property type="entry name" value="Cthe_2751_sf"/>
</dbReference>
<dbReference type="HOGENOM" id="CLU_639040_0_0_12"/>
<organism evidence="3 4">
    <name type="scientific">Leptonema illini DSM 21528</name>
    <dbReference type="NCBI Taxonomy" id="929563"/>
    <lineage>
        <taxon>Bacteria</taxon>
        <taxon>Pseudomonadati</taxon>
        <taxon>Spirochaetota</taxon>
        <taxon>Spirochaetia</taxon>
        <taxon>Leptospirales</taxon>
        <taxon>Leptospiraceae</taxon>
        <taxon>Leptonema</taxon>
    </lineage>
</organism>
<evidence type="ECO:0000313" key="4">
    <source>
        <dbReference type="Proteomes" id="UP000005737"/>
    </source>
</evidence>
<dbReference type="Gene3D" id="1.25.40.750">
    <property type="entry name" value="Domain of unknown function DUF5071"/>
    <property type="match status" value="1"/>
</dbReference>
<feature type="transmembrane region" description="Helical" evidence="1">
    <location>
        <begin position="7"/>
        <end position="25"/>
    </location>
</feature>
<dbReference type="EMBL" id="JH597773">
    <property type="protein sequence ID" value="EHQ06271.1"/>
    <property type="molecule type" value="Genomic_DNA"/>
</dbReference>
<dbReference type="RefSeq" id="WP_002771647.1">
    <property type="nucleotide sequence ID" value="NZ_JH597773.1"/>
</dbReference>
<dbReference type="Proteomes" id="UP000005737">
    <property type="component" value="Unassembled WGS sequence"/>
</dbReference>
<dbReference type="Pfam" id="PF16804">
    <property type="entry name" value="DUF5071"/>
    <property type="match status" value="1"/>
</dbReference>
<feature type="transmembrane region" description="Helical" evidence="1">
    <location>
        <begin position="195"/>
        <end position="213"/>
    </location>
</feature>
<dbReference type="InterPro" id="IPR031837">
    <property type="entry name" value="DUF5071"/>
</dbReference>
<evidence type="ECO:0000256" key="1">
    <source>
        <dbReference type="SAM" id="Phobius"/>
    </source>
</evidence>
<keyword evidence="4" id="KW-1185">Reference proteome</keyword>
<dbReference type="PROSITE" id="PS50206">
    <property type="entry name" value="RHODANESE_3"/>
    <property type="match status" value="1"/>
</dbReference>
<proteinExistence type="predicted"/>
<feature type="domain" description="Rhodanese" evidence="2">
    <location>
        <begin position="331"/>
        <end position="364"/>
    </location>
</feature>
<dbReference type="STRING" id="183.GCA_002009735_02782"/>
<gene>
    <name evidence="3" type="ORF">Lepil_1584</name>
</gene>
<evidence type="ECO:0000313" key="3">
    <source>
        <dbReference type="EMBL" id="EHQ06271.1"/>
    </source>
</evidence>
<keyword evidence="1" id="KW-0472">Membrane</keyword>